<keyword evidence="1" id="KW-0175">Coiled coil</keyword>
<name>A0A8S1T5E9_9CILI</name>
<dbReference type="Proteomes" id="UP000689195">
    <property type="component" value="Unassembled WGS sequence"/>
</dbReference>
<proteinExistence type="predicted"/>
<reference evidence="2" key="1">
    <citation type="submission" date="2021-01" db="EMBL/GenBank/DDBJ databases">
        <authorList>
            <consortium name="Genoscope - CEA"/>
            <person name="William W."/>
        </authorList>
    </citation>
    <scope>NUCLEOTIDE SEQUENCE</scope>
</reference>
<organism evidence="2 3">
    <name type="scientific">Paramecium pentaurelia</name>
    <dbReference type="NCBI Taxonomy" id="43138"/>
    <lineage>
        <taxon>Eukaryota</taxon>
        <taxon>Sar</taxon>
        <taxon>Alveolata</taxon>
        <taxon>Ciliophora</taxon>
        <taxon>Intramacronucleata</taxon>
        <taxon>Oligohymenophorea</taxon>
        <taxon>Peniculida</taxon>
        <taxon>Parameciidae</taxon>
        <taxon>Paramecium</taxon>
    </lineage>
</organism>
<sequence>MNKEIDEYSTDPYIIFQIEQVVYPDLELFKIKYETFYNSFKESYENEIIWSKKCKQDNFEIVIYTYKVQLYSKMNNDDNQQSETFQKELEDKWRKIEDFKIKEKELKERIVQEKIEIESLKKQCDRVVEDIEEQSQIQLNDKKRLIDEIKKNFQRTMKKNNIMIKFKRLVIQKIKLLQLIKKKEEKKLKMADIKQKIDLAKKEIEEKQSKIHDIKKLIVSTNNTILTKIKEKESQHTKQKQAEDKYAAALKYRENQEEQLKSHKEQIKIQQEQLEKLQIDIQKEKKDVKKTHKEQEITAKEKNRIIKEKEEQLIQKLQKIFQLKLKN</sequence>
<keyword evidence="3" id="KW-1185">Reference proteome</keyword>
<evidence type="ECO:0000313" key="2">
    <source>
        <dbReference type="EMBL" id="CAD8146124.1"/>
    </source>
</evidence>
<protein>
    <submittedName>
        <fullName evidence="2">Uncharacterized protein</fullName>
    </submittedName>
</protein>
<evidence type="ECO:0000313" key="3">
    <source>
        <dbReference type="Proteomes" id="UP000689195"/>
    </source>
</evidence>
<comment type="caution">
    <text evidence="2">The sequence shown here is derived from an EMBL/GenBank/DDBJ whole genome shotgun (WGS) entry which is preliminary data.</text>
</comment>
<dbReference type="AlphaFoldDB" id="A0A8S1T5E9"/>
<dbReference type="EMBL" id="CAJJDO010000015">
    <property type="protein sequence ID" value="CAD8146124.1"/>
    <property type="molecule type" value="Genomic_DNA"/>
</dbReference>
<gene>
    <name evidence="2" type="ORF">PPENT_87.1.T0150186</name>
</gene>
<feature type="coiled-coil region" evidence="1">
    <location>
        <begin position="96"/>
        <end position="326"/>
    </location>
</feature>
<evidence type="ECO:0000256" key="1">
    <source>
        <dbReference type="SAM" id="Coils"/>
    </source>
</evidence>
<accession>A0A8S1T5E9</accession>
<dbReference type="OrthoDB" id="264785at2759"/>